<evidence type="ECO:0000313" key="7">
    <source>
        <dbReference type="EMBL" id="MDP9821321.1"/>
    </source>
</evidence>
<evidence type="ECO:0000259" key="6">
    <source>
        <dbReference type="PROSITE" id="PS50975"/>
    </source>
</evidence>
<protein>
    <recommendedName>
        <fullName evidence="4">D-alanine--D-alanine ligase</fullName>
        <ecNumber evidence="4">6.3.2.4</ecNumber>
    </recommendedName>
    <alternativeName>
        <fullName evidence="4">D-Ala-D-Ala ligase</fullName>
    </alternativeName>
    <alternativeName>
        <fullName evidence="4">D-alanylalanine synthetase</fullName>
    </alternativeName>
</protein>
<dbReference type="InterPro" id="IPR016185">
    <property type="entry name" value="PreATP-grasp_dom_sf"/>
</dbReference>
<dbReference type="Gene3D" id="3.30.1490.20">
    <property type="entry name" value="ATP-grasp fold, A domain"/>
    <property type="match status" value="1"/>
</dbReference>
<evidence type="ECO:0000256" key="1">
    <source>
        <dbReference type="ARBA" id="ARBA00010871"/>
    </source>
</evidence>
<keyword evidence="3 4" id="KW-0961">Cell wall biogenesis/degradation</keyword>
<dbReference type="PIRSF" id="PIRSF039102">
    <property type="entry name" value="Ddl/VanB"/>
    <property type="match status" value="1"/>
</dbReference>
<comment type="pathway">
    <text evidence="4">Cell wall biogenesis; peptidoglycan biosynthesis.</text>
</comment>
<name>A0ABT9NLM8_9ACTN</name>
<dbReference type="Proteomes" id="UP001240447">
    <property type="component" value="Unassembled WGS sequence"/>
</dbReference>
<dbReference type="Pfam" id="PF07478">
    <property type="entry name" value="Dala_Dala_lig_C"/>
    <property type="match status" value="1"/>
</dbReference>
<keyword evidence="4" id="KW-0133">Cell shape</keyword>
<sequence length="337" mass="34549">MTATPDAVPDPTSTPAPALAGRVVVLAGGLSHERDVSLRSGRRVAEAMRAIGVEVEERDVDASLLPALAEHPPACVVPLLHGESGEDGAIREVLELLDLPYVGSRPAACRVAFDKPVAKSVVARAGLNVPPGVALPHETFRELGATAVMDALVRRLGLPLMVKPAKGGSALGASVVHDAAELPGAMVSAFAYGTTALVERFIPGMEVAVAVVDDGGAPWALPAVGIEPDGGVYDYTARYTAGSTKFSVPAKLDDDVAAACAQAALTAHTALGLRDVSRSDLIIDADGTVWFLEVNVAPGLTETSTVPLAAQAAGLDLGEVVARLARRAVDRCQTGPS</sequence>
<dbReference type="HAMAP" id="MF_00047">
    <property type="entry name" value="Dala_Dala_lig"/>
    <property type="match status" value="1"/>
</dbReference>
<dbReference type="SUPFAM" id="SSF56059">
    <property type="entry name" value="Glutathione synthetase ATP-binding domain-like"/>
    <property type="match status" value="1"/>
</dbReference>
<keyword evidence="4" id="KW-0963">Cytoplasm</keyword>
<comment type="catalytic activity">
    <reaction evidence="4">
        <text>2 D-alanine + ATP = D-alanyl-D-alanine + ADP + phosphate + H(+)</text>
        <dbReference type="Rhea" id="RHEA:11224"/>
        <dbReference type="ChEBI" id="CHEBI:15378"/>
        <dbReference type="ChEBI" id="CHEBI:30616"/>
        <dbReference type="ChEBI" id="CHEBI:43474"/>
        <dbReference type="ChEBI" id="CHEBI:57416"/>
        <dbReference type="ChEBI" id="CHEBI:57822"/>
        <dbReference type="ChEBI" id="CHEBI:456216"/>
        <dbReference type="EC" id="6.3.2.4"/>
    </reaction>
</comment>
<keyword evidence="2 4" id="KW-0436">Ligase</keyword>
<comment type="similarity">
    <text evidence="1 4">Belongs to the D-alanine--D-alanine ligase family.</text>
</comment>
<feature type="domain" description="ATP-grasp" evidence="6">
    <location>
        <begin position="119"/>
        <end position="326"/>
    </location>
</feature>
<evidence type="ECO:0000313" key="8">
    <source>
        <dbReference type="Proteomes" id="UP001240447"/>
    </source>
</evidence>
<keyword evidence="5" id="KW-0547">Nucleotide-binding</keyword>
<gene>
    <name evidence="4" type="primary">ddl</name>
    <name evidence="7" type="ORF">J2S59_001130</name>
</gene>
<dbReference type="PANTHER" id="PTHR23132:SF23">
    <property type="entry name" value="D-ALANINE--D-ALANINE LIGASE B"/>
    <property type="match status" value="1"/>
</dbReference>
<dbReference type="SUPFAM" id="SSF52440">
    <property type="entry name" value="PreATP-grasp domain"/>
    <property type="match status" value="1"/>
</dbReference>
<keyword evidence="4" id="KW-0573">Peptidoglycan synthesis</keyword>
<dbReference type="EC" id="6.3.2.4" evidence="4"/>
<evidence type="ECO:0000256" key="4">
    <source>
        <dbReference type="HAMAP-Rule" id="MF_00047"/>
    </source>
</evidence>
<evidence type="ECO:0000256" key="3">
    <source>
        <dbReference type="ARBA" id="ARBA00023316"/>
    </source>
</evidence>
<dbReference type="Gene3D" id="3.40.50.20">
    <property type="match status" value="1"/>
</dbReference>
<accession>A0ABT9NLM8</accession>
<evidence type="ECO:0000256" key="5">
    <source>
        <dbReference type="PROSITE-ProRule" id="PRU00409"/>
    </source>
</evidence>
<dbReference type="GO" id="GO:0008716">
    <property type="term" value="F:D-alanine-D-alanine ligase activity"/>
    <property type="evidence" value="ECO:0007669"/>
    <property type="project" value="UniProtKB-EC"/>
</dbReference>
<comment type="caution">
    <text evidence="7">The sequence shown here is derived from an EMBL/GenBank/DDBJ whole genome shotgun (WGS) entry which is preliminary data.</text>
</comment>
<proteinExistence type="inferred from homology"/>
<dbReference type="InterPro" id="IPR011761">
    <property type="entry name" value="ATP-grasp"/>
</dbReference>
<dbReference type="Gene3D" id="3.30.470.20">
    <property type="entry name" value="ATP-grasp fold, B domain"/>
    <property type="match status" value="1"/>
</dbReference>
<reference evidence="7 8" key="1">
    <citation type="submission" date="2023-07" db="EMBL/GenBank/DDBJ databases">
        <title>Sequencing the genomes of 1000 actinobacteria strains.</title>
        <authorList>
            <person name="Klenk H.-P."/>
        </authorList>
    </citation>
    <scope>NUCLEOTIDE SEQUENCE [LARGE SCALE GENOMIC DNA]</scope>
    <source>
        <strain evidence="7 8">GD13</strain>
    </source>
</reference>
<dbReference type="InterPro" id="IPR013815">
    <property type="entry name" value="ATP_grasp_subdomain_1"/>
</dbReference>
<dbReference type="InterPro" id="IPR011095">
    <property type="entry name" value="Dala_Dala_lig_C"/>
</dbReference>
<dbReference type="PANTHER" id="PTHR23132">
    <property type="entry name" value="D-ALANINE--D-ALANINE LIGASE"/>
    <property type="match status" value="1"/>
</dbReference>
<organism evidence="7 8">
    <name type="scientific">Nocardioides massiliensis</name>
    <dbReference type="NCBI Taxonomy" id="1325935"/>
    <lineage>
        <taxon>Bacteria</taxon>
        <taxon>Bacillati</taxon>
        <taxon>Actinomycetota</taxon>
        <taxon>Actinomycetes</taxon>
        <taxon>Propionibacteriales</taxon>
        <taxon>Nocardioidaceae</taxon>
        <taxon>Nocardioides</taxon>
    </lineage>
</organism>
<dbReference type="RefSeq" id="WP_068121748.1">
    <property type="nucleotide sequence ID" value="NZ_CCXJ01000416.1"/>
</dbReference>
<keyword evidence="8" id="KW-1185">Reference proteome</keyword>
<dbReference type="EMBL" id="JAUSQM010000001">
    <property type="protein sequence ID" value="MDP9821321.1"/>
    <property type="molecule type" value="Genomic_DNA"/>
</dbReference>
<dbReference type="NCBIfam" id="NF002378">
    <property type="entry name" value="PRK01372.1"/>
    <property type="match status" value="1"/>
</dbReference>
<dbReference type="InterPro" id="IPR005905">
    <property type="entry name" value="D_ala_D_ala"/>
</dbReference>
<evidence type="ECO:0000256" key="2">
    <source>
        <dbReference type="ARBA" id="ARBA00022598"/>
    </source>
</evidence>
<comment type="function">
    <text evidence="4">Cell wall formation.</text>
</comment>
<dbReference type="PROSITE" id="PS50975">
    <property type="entry name" value="ATP_GRASP"/>
    <property type="match status" value="1"/>
</dbReference>
<comment type="subcellular location">
    <subcellularLocation>
        <location evidence="4">Cytoplasm</location>
    </subcellularLocation>
</comment>
<keyword evidence="5" id="KW-0067">ATP-binding</keyword>